<dbReference type="InterPro" id="IPR047907">
    <property type="entry name" value="CD1375-like"/>
</dbReference>
<dbReference type="Proteomes" id="UP001597568">
    <property type="component" value="Unassembled WGS sequence"/>
</dbReference>
<comment type="caution">
    <text evidence="1">The sequence shown here is derived from an EMBL/GenBank/DDBJ whole genome shotgun (WGS) entry which is preliminary data.</text>
</comment>
<dbReference type="EMBL" id="JBHUOR010000130">
    <property type="protein sequence ID" value="MFD2869900.1"/>
    <property type="molecule type" value="Genomic_DNA"/>
</dbReference>
<protein>
    <submittedName>
        <fullName evidence="1">CD1375 family protein</fullName>
    </submittedName>
</protein>
<evidence type="ECO:0000313" key="1">
    <source>
        <dbReference type="EMBL" id="MFD2869900.1"/>
    </source>
</evidence>
<sequence>MVIIYADLVELGIRTVSEEKSKETGVILVPTLYRDKVVAELERRGTYEGIYA</sequence>
<dbReference type="NCBIfam" id="NF040910">
    <property type="entry name" value="CD1375_fam"/>
    <property type="match status" value="1"/>
</dbReference>
<gene>
    <name evidence="1" type="ORF">ACFSY7_15510</name>
</gene>
<keyword evidence="2" id="KW-1185">Reference proteome</keyword>
<dbReference type="RefSeq" id="WP_380148555.1">
    <property type="nucleotide sequence ID" value="NZ_JBHUOR010000130.1"/>
</dbReference>
<proteinExistence type="predicted"/>
<organism evidence="1 2">
    <name type="scientific">Kurthia populi</name>
    <dbReference type="NCBI Taxonomy" id="1562132"/>
    <lineage>
        <taxon>Bacteria</taxon>
        <taxon>Bacillati</taxon>
        <taxon>Bacillota</taxon>
        <taxon>Bacilli</taxon>
        <taxon>Bacillales</taxon>
        <taxon>Caryophanaceae</taxon>
        <taxon>Kurthia</taxon>
    </lineage>
</organism>
<name>A0ABW5Y4C8_9BACL</name>
<evidence type="ECO:0000313" key="2">
    <source>
        <dbReference type="Proteomes" id="UP001597568"/>
    </source>
</evidence>
<accession>A0ABW5Y4C8</accession>
<reference evidence="2" key="1">
    <citation type="journal article" date="2019" name="Int. J. Syst. Evol. Microbiol.">
        <title>The Global Catalogue of Microorganisms (GCM) 10K type strain sequencing project: providing services to taxonomists for standard genome sequencing and annotation.</title>
        <authorList>
            <consortium name="The Broad Institute Genomics Platform"/>
            <consortium name="The Broad Institute Genome Sequencing Center for Infectious Disease"/>
            <person name="Wu L."/>
            <person name="Ma J."/>
        </authorList>
    </citation>
    <scope>NUCLEOTIDE SEQUENCE [LARGE SCALE GENOMIC DNA]</scope>
    <source>
        <strain evidence="2">KCTC 33522</strain>
    </source>
</reference>